<sequence>MHQKKDYQRAVIIGGGIAGLLTARVLAVHFSEVIIVEKDLLPEEPIKRKPIPQGNHPHIILSKGLKLLESWFPAITQEMQVNGSQLVDSSNGVKWFFGHQWMSRFKSGINGLVTYRPHFEAHLRQRLLAAYSNVNMIEGFRMEGLLNDKTNNCIIGITGQMIDGRKENINCSLTVDTTGRESKLPQWLNAIGYSAPREKAIELQLGYTSRIYNRLAKFDYDWSAHAVYANFPNTGRGGGITYPITDQWMVTLTGYFGDHAPADDTGFLDFAKSLAKPIIYQLIKDEKPIVNSKVYKIPKIRRRYYEELSDFPGGLAVIGDAVCFFNPLFAQGITVSALCVAELEKFLAKQKKTKQLHIKGHSAELQKKIAACLRTPWHMTNIINYSYPQLKGRRPFFIPMTTWMLKRTIETCATHRSASRIFLEVMHMNAPLNNFLRLSFIFPLLCHSIKYVLKPRKSKLQ</sequence>
<dbReference type="InterPro" id="IPR036188">
    <property type="entry name" value="FAD/NAD-bd_sf"/>
</dbReference>
<name>A0ABV0BWK1_9SPHI</name>
<organism evidence="1 2">
    <name type="scientific">Sphingobacterium kitahiroshimense</name>
    <dbReference type="NCBI Taxonomy" id="470446"/>
    <lineage>
        <taxon>Bacteria</taxon>
        <taxon>Pseudomonadati</taxon>
        <taxon>Bacteroidota</taxon>
        <taxon>Sphingobacteriia</taxon>
        <taxon>Sphingobacteriales</taxon>
        <taxon>Sphingobacteriaceae</taxon>
        <taxon>Sphingobacterium</taxon>
    </lineage>
</organism>
<comment type="caution">
    <text evidence="1">The sequence shown here is derived from an EMBL/GenBank/DDBJ whole genome shotgun (WGS) entry which is preliminary data.</text>
</comment>
<dbReference type="SUPFAM" id="SSF51905">
    <property type="entry name" value="FAD/NAD(P)-binding domain"/>
    <property type="match status" value="1"/>
</dbReference>
<keyword evidence="2" id="KW-1185">Reference proteome</keyword>
<evidence type="ECO:0000313" key="2">
    <source>
        <dbReference type="Proteomes" id="UP001409291"/>
    </source>
</evidence>
<dbReference type="Gene3D" id="3.50.50.60">
    <property type="entry name" value="FAD/NAD(P)-binding domain"/>
    <property type="match status" value="1"/>
</dbReference>
<protein>
    <submittedName>
        <fullName evidence="1">Uncharacterized protein</fullName>
    </submittedName>
</protein>
<gene>
    <name evidence="1" type="ORF">ABE541_16995</name>
</gene>
<accession>A0ABV0BWK1</accession>
<dbReference type="PANTHER" id="PTHR43747:SF1">
    <property type="entry name" value="SLR1998 PROTEIN"/>
    <property type="match status" value="1"/>
</dbReference>
<dbReference type="EMBL" id="JBDJNQ010000008">
    <property type="protein sequence ID" value="MEN5378962.1"/>
    <property type="molecule type" value="Genomic_DNA"/>
</dbReference>
<proteinExistence type="predicted"/>
<dbReference type="PANTHER" id="PTHR43747">
    <property type="entry name" value="FAD-BINDING PROTEIN"/>
    <property type="match status" value="1"/>
</dbReference>
<dbReference type="RefSeq" id="WP_346581825.1">
    <property type="nucleotide sequence ID" value="NZ_JBDJNQ010000008.1"/>
</dbReference>
<dbReference type="InterPro" id="IPR050816">
    <property type="entry name" value="Flavin-dep_Halogenase_NPB"/>
</dbReference>
<dbReference type="Gene3D" id="3.30.9.100">
    <property type="match status" value="1"/>
</dbReference>
<evidence type="ECO:0000313" key="1">
    <source>
        <dbReference type="EMBL" id="MEN5378962.1"/>
    </source>
</evidence>
<dbReference type="Proteomes" id="UP001409291">
    <property type="component" value="Unassembled WGS sequence"/>
</dbReference>
<reference evidence="1 2" key="1">
    <citation type="submission" date="2024-04" db="EMBL/GenBank/DDBJ databases">
        <title>WGS of bacteria from Torrens River.</title>
        <authorList>
            <person name="Wyrsch E.R."/>
            <person name="Drigo B."/>
        </authorList>
    </citation>
    <scope>NUCLEOTIDE SEQUENCE [LARGE SCALE GENOMIC DNA]</scope>
    <source>
        <strain evidence="1 2">TWI391</strain>
    </source>
</reference>